<evidence type="ECO:0000256" key="4">
    <source>
        <dbReference type="ARBA" id="ARBA00022679"/>
    </source>
</evidence>
<dbReference type="SUPFAM" id="SSF53790">
    <property type="entry name" value="Tetrapyrrole methylase"/>
    <property type="match status" value="1"/>
</dbReference>
<dbReference type="Gene3D" id="3.40.50.150">
    <property type="entry name" value="Vaccinia Virus protein VP39"/>
    <property type="match status" value="1"/>
</dbReference>
<dbReference type="InterPro" id="IPR000878">
    <property type="entry name" value="4pyrrol_Mease"/>
</dbReference>
<proteinExistence type="predicted"/>
<dbReference type="GO" id="GO:0008276">
    <property type="term" value="F:protein methyltransferase activity"/>
    <property type="evidence" value="ECO:0007669"/>
    <property type="project" value="InterPro"/>
</dbReference>
<evidence type="ECO:0000313" key="8">
    <source>
        <dbReference type="Proteomes" id="UP000054935"/>
    </source>
</evidence>
<sequence>MGPPRHLSLLPALDAERIAWPVPFADGVTQLLALRGRRVAMLASGDPFWFGAGTSVTRHLEAQEWVALPGPSTFSLAASQMGWPLERTACFGLHAAPLARLRSALAPGARMIVLLRDGAAVRDLADYLTGEGFGASFMTVLEALGGPRMRRTDAVADALPDVAFSHPVCCAVEVQGAGAVLPLASGRADAWFDSDGTMTKRPVRALTLSALAPRPFEHLWDIGGGSGSIAIEWLLSHPTLTATTIEPRADRAERITANAAKLGVDRLKVIHGSAPEGLSGLTPPDVVFIGGGLSEGLLAWLEDTLPQGTRLVANAVTLESEALVTLAHARLGGDLLRIELAAAQPLGPKRGWKASYPIVQWSVTL</sequence>
<dbReference type="EC" id="2.1.1.132" evidence="7"/>
<reference evidence="7 8" key="1">
    <citation type="submission" date="2015-09" db="EMBL/GenBank/DDBJ databases">
        <authorList>
            <consortium name="Swine Surveillance"/>
        </authorList>
    </citation>
    <scope>NUCLEOTIDE SEQUENCE [LARGE SCALE GENOMIC DNA]</scope>
    <source>
        <strain evidence="7 8">CECT 7648</strain>
    </source>
</reference>
<dbReference type="EMBL" id="CYSE01000006">
    <property type="protein sequence ID" value="CUH80821.1"/>
    <property type="molecule type" value="Genomic_DNA"/>
</dbReference>
<name>A0A0P1GY92_9RHOB</name>
<dbReference type="InterPro" id="IPR012818">
    <property type="entry name" value="CbiE"/>
</dbReference>
<evidence type="ECO:0000313" key="7">
    <source>
        <dbReference type="EMBL" id="CUH80821.1"/>
    </source>
</evidence>
<dbReference type="PIRSF" id="PIRSF036428">
    <property type="entry name" value="CobL"/>
    <property type="match status" value="1"/>
</dbReference>
<dbReference type="InterPro" id="IPR014777">
    <property type="entry name" value="4pyrrole_Mease_sub1"/>
</dbReference>
<accession>A0A0P1GY92</accession>
<dbReference type="NCBIfam" id="TIGR02469">
    <property type="entry name" value="CbiT"/>
    <property type="match status" value="1"/>
</dbReference>
<organism evidence="7 8">
    <name type="scientific">Tropicibacter naphthalenivorans</name>
    <dbReference type="NCBI Taxonomy" id="441103"/>
    <lineage>
        <taxon>Bacteria</taxon>
        <taxon>Pseudomonadati</taxon>
        <taxon>Pseudomonadota</taxon>
        <taxon>Alphaproteobacteria</taxon>
        <taxon>Rhodobacterales</taxon>
        <taxon>Roseobacteraceae</taxon>
        <taxon>Tropicibacter</taxon>
    </lineage>
</organism>
<feature type="domain" description="Tetrapyrrole methylase" evidence="6">
    <location>
        <begin position="32"/>
        <end position="129"/>
    </location>
</feature>
<keyword evidence="8" id="KW-1185">Reference proteome</keyword>
<dbReference type="InterPro" id="IPR050714">
    <property type="entry name" value="Cobalamin_biosynth_MTase"/>
</dbReference>
<keyword evidence="4 7" id="KW-0808">Transferase</keyword>
<dbReference type="PANTHER" id="PTHR43182">
    <property type="entry name" value="COBALT-PRECORRIN-6B C(15)-METHYLTRANSFERASE (DECARBOXYLATING)"/>
    <property type="match status" value="1"/>
</dbReference>
<dbReference type="InterPro" id="IPR006365">
    <property type="entry name" value="Cbl_synth_CobL"/>
</dbReference>
<dbReference type="CDD" id="cd11644">
    <property type="entry name" value="Precorrin-6Y-MT"/>
    <property type="match status" value="1"/>
</dbReference>
<dbReference type="AlphaFoldDB" id="A0A0P1GY92"/>
<comment type="pathway">
    <text evidence="1">Cofactor biosynthesis; adenosylcobalamin biosynthesis.</text>
</comment>
<dbReference type="UniPathway" id="UPA00148"/>
<evidence type="ECO:0000256" key="3">
    <source>
        <dbReference type="ARBA" id="ARBA00022603"/>
    </source>
</evidence>
<evidence type="ECO:0000256" key="2">
    <source>
        <dbReference type="ARBA" id="ARBA00022573"/>
    </source>
</evidence>
<keyword evidence="3 7" id="KW-0489">Methyltransferase</keyword>
<gene>
    <name evidence="7" type="primary">cobL</name>
    <name evidence="7" type="ORF">TRN7648_03182</name>
</gene>
<dbReference type="SUPFAM" id="SSF53335">
    <property type="entry name" value="S-adenosyl-L-methionine-dependent methyltransferases"/>
    <property type="match status" value="1"/>
</dbReference>
<dbReference type="InterPro" id="IPR014008">
    <property type="entry name" value="Cbl_synth_MTase_CbiT"/>
</dbReference>
<dbReference type="PANTHER" id="PTHR43182:SF1">
    <property type="entry name" value="COBALT-PRECORRIN-7 C(5)-METHYLTRANSFERASE"/>
    <property type="match status" value="1"/>
</dbReference>
<protein>
    <submittedName>
        <fullName evidence="7">Precorrin-6Y C(5,15)-methyltransferase [decarboxylating]</fullName>
        <ecNumber evidence="7">2.1.1.132</ecNumber>
    </submittedName>
</protein>
<keyword evidence="2" id="KW-0169">Cobalamin biosynthesis</keyword>
<evidence type="ECO:0000256" key="5">
    <source>
        <dbReference type="ARBA" id="ARBA00022691"/>
    </source>
</evidence>
<keyword evidence="5" id="KW-0949">S-adenosyl-L-methionine</keyword>
<dbReference type="GO" id="GO:0009236">
    <property type="term" value="P:cobalamin biosynthetic process"/>
    <property type="evidence" value="ECO:0007669"/>
    <property type="project" value="UniProtKB-UniPathway"/>
</dbReference>
<dbReference type="STRING" id="441103.TRN7648_03182"/>
<dbReference type="Proteomes" id="UP000054935">
    <property type="component" value="Unassembled WGS sequence"/>
</dbReference>
<evidence type="ECO:0000256" key="1">
    <source>
        <dbReference type="ARBA" id="ARBA00004953"/>
    </source>
</evidence>
<dbReference type="GO" id="GO:0046025">
    <property type="term" value="F:precorrin-6Y C5,15-methyltransferase (decarboxylating) activity"/>
    <property type="evidence" value="ECO:0007669"/>
    <property type="project" value="UniProtKB-EC"/>
</dbReference>
<dbReference type="GO" id="GO:0032259">
    <property type="term" value="P:methylation"/>
    <property type="evidence" value="ECO:0007669"/>
    <property type="project" value="UniProtKB-KW"/>
</dbReference>
<evidence type="ECO:0000259" key="6">
    <source>
        <dbReference type="Pfam" id="PF00590"/>
    </source>
</evidence>
<dbReference type="Pfam" id="PF00590">
    <property type="entry name" value="TP_methylase"/>
    <property type="match status" value="1"/>
</dbReference>
<dbReference type="Gene3D" id="3.40.1010.10">
    <property type="entry name" value="Cobalt-precorrin-4 Transmethylase, Domain 1"/>
    <property type="match status" value="1"/>
</dbReference>
<dbReference type="InterPro" id="IPR029063">
    <property type="entry name" value="SAM-dependent_MTases_sf"/>
</dbReference>
<dbReference type="InterPro" id="IPR035996">
    <property type="entry name" value="4pyrrol_Methylase_sf"/>
</dbReference>